<dbReference type="PANTHER" id="PTHR39586:SF1">
    <property type="entry name" value="CYTOPLASMIC PROTEIN"/>
    <property type="match status" value="1"/>
</dbReference>
<dbReference type="Pfam" id="PF04287">
    <property type="entry name" value="DUF446"/>
    <property type="match status" value="1"/>
</dbReference>
<dbReference type="PIRSF" id="PIRSF006257">
    <property type="entry name" value="UCP006257"/>
    <property type="match status" value="1"/>
</dbReference>
<dbReference type="RefSeq" id="WP_039430301.1">
    <property type="nucleotide sequence ID" value="NZ_CP061845.1"/>
</dbReference>
<organism evidence="2 3">
    <name type="scientific">Vibrio navarrensis</name>
    <dbReference type="NCBI Taxonomy" id="29495"/>
    <lineage>
        <taxon>Bacteria</taxon>
        <taxon>Pseudomonadati</taxon>
        <taxon>Pseudomonadota</taxon>
        <taxon>Gammaproteobacteria</taxon>
        <taxon>Vibrionales</taxon>
        <taxon>Vibrionaceae</taxon>
        <taxon>Vibrio</taxon>
    </lineage>
</organism>
<dbReference type="eggNOG" id="COG3098">
    <property type="taxonomic scope" value="Bacteria"/>
</dbReference>
<dbReference type="InterPro" id="IPR007384">
    <property type="entry name" value="UCP006257"/>
</dbReference>
<evidence type="ECO:0000313" key="3">
    <source>
        <dbReference type="Proteomes" id="UP000029994"/>
    </source>
</evidence>
<protein>
    <submittedName>
        <fullName evidence="2">Pseudouridine synthase</fullName>
    </submittedName>
</protein>
<evidence type="ECO:0000259" key="1">
    <source>
        <dbReference type="Pfam" id="PF04287"/>
    </source>
</evidence>
<dbReference type="AlphaFoldDB" id="A0A099LNV2"/>
<dbReference type="EMBL" id="JMCG01000002">
    <property type="protein sequence ID" value="KGK09007.1"/>
    <property type="molecule type" value="Genomic_DNA"/>
</dbReference>
<evidence type="ECO:0000313" key="2">
    <source>
        <dbReference type="EMBL" id="KGK09007.1"/>
    </source>
</evidence>
<dbReference type="STRING" id="29495.EA26_17435"/>
<dbReference type="SUPFAM" id="SSF158452">
    <property type="entry name" value="YqcC-like"/>
    <property type="match status" value="1"/>
</dbReference>
<dbReference type="Gene3D" id="1.20.1440.40">
    <property type="entry name" value="YqcC-like"/>
    <property type="match status" value="1"/>
</dbReference>
<sequence length="104" mass="11944">MTSRTLLPSLLVELQAELKTAALWQERMPPTKALQSVEPFSLDTLAPEQWLQWIFIPRMQALLEAQSATPTGFAITPYFEQVWQAQPEHNRVIAVLRKIDEVSR</sequence>
<dbReference type="PANTHER" id="PTHR39586">
    <property type="entry name" value="CYTOPLASMIC PROTEIN-RELATED"/>
    <property type="match status" value="1"/>
</dbReference>
<accession>A0A099LNV2</accession>
<reference evidence="2 3" key="1">
    <citation type="submission" date="2014-04" db="EMBL/GenBank/DDBJ databases">
        <title>Genome sequencing of Vibrio navarrensis strains.</title>
        <authorList>
            <person name="Gladney L.M."/>
            <person name="Katz L.S."/>
            <person name="Marino-Ramirez L."/>
            <person name="Jordan I.K."/>
        </authorList>
    </citation>
    <scope>NUCLEOTIDE SEQUENCE [LARGE SCALE GENOMIC DNA]</scope>
    <source>
        <strain evidence="2 3">ATCC 51183</strain>
    </source>
</reference>
<feature type="domain" description="YqcC-like" evidence="1">
    <location>
        <begin position="9"/>
        <end position="101"/>
    </location>
</feature>
<dbReference type="InterPro" id="IPR023376">
    <property type="entry name" value="YqcC-like_dom"/>
</dbReference>
<dbReference type="GO" id="GO:0044010">
    <property type="term" value="P:single-species biofilm formation"/>
    <property type="evidence" value="ECO:0007669"/>
    <property type="project" value="TreeGrafter"/>
</dbReference>
<name>A0A099LNV2_9VIBR</name>
<dbReference type="Proteomes" id="UP000029994">
    <property type="component" value="Unassembled WGS sequence"/>
</dbReference>
<comment type="caution">
    <text evidence="2">The sequence shown here is derived from an EMBL/GenBank/DDBJ whole genome shotgun (WGS) entry which is preliminary data.</text>
</comment>
<dbReference type="GeneID" id="43684860"/>
<gene>
    <name evidence="2" type="ORF">EA26_17435</name>
</gene>
<keyword evidence="3" id="KW-1185">Reference proteome</keyword>
<dbReference type="InterPro" id="IPR036814">
    <property type="entry name" value="YqcC-like_sf"/>
</dbReference>
<proteinExistence type="predicted"/>